<proteinExistence type="predicted"/>
<reference evidence="1" key="2">
    <citation type="submission" date="2025-09" db="UniProtKB">
        <authorList>
            <consortium name="Ensembl"/>
        </authorList>
    </citation>
    <scope>IDENTIFICATION</scope>
</reference>
<keyword evidence="2" id="KW-1185">Reference proteome</keyword>
<dbReference type="Bgee" id="ENSCATG00000041229">
    <property type="expression patterns" value="Expressed in cerebellum and 1 other cell type or tissue"/>
</dbReference>
<dbReference type="OMA" id="PQIEHSP"/>
<evidence type="ECO:0000313" key="1">
    <source>
        <dbReference type="Ensembl" id="ENSCATP00000036913.1"/>
    </source>
</evidence>
<dbReference type="GeneTree" id="ENSGT00910000148341"/>
<organism evidence="1 2">
    <name type="scientific">Cercocebus atys</name>
    <name type="common">Sooty mangabey</name>
    <name type="synonym">Cercocebus torquatus atys</name>
    <dbReference type="NCBI Taxonomy" id="9531"/>
    <lineage>
        <taxon>Eukaryota</taxon>
        <taxon>Metazoa</taxon>
        <taxon>Chordata</taxon>
        <taxon>Craniata</taxon>
        <taxon>Vertebrata</taxon>
        <taxon>Euteleostomi</taxon>
        <taxon>Mammalia</taxon>
        <taxon>Eutheria</taxon>
        <taxon>Euarchontoglires</taxon>
        <taxon>Primates</taxon>
        <taxon>Haplorrhini</taxon>
        <taxon>Catarrhini</taxon>
        <taxon>Cercopithecidae</taxon>
        <taxon>Cercopithecinae</taxon>
        <taxon>Cercocebus</taxon>
    </lineage>
</organism>
<sequence>MNHLIQSCREFPCPGHLPVLHAVCGPQIEHSPSFSMAIGANLGVGHLQGTLAHEFHFWVLVALLCPGPEPLNQGKDAQLPVDPFPRLACIFTQS</sequence>
<dbReference type="AlphaFoldDB" id="A0A2K5NHA4"/>
<accession>A0A2K5NHA4</accession>
<name>A0A2K5NHA4_CERAT</name>
<evidence type="ECO:0000313" key="2">
    <source>
        <dbReference type="Proteomes" id="UP000233060"/>
    </source>
</evidence>
<dbReference type="Ensembl" id="ENSCATT00000061208.1">
    <property type="protein sequence ID" value="ENSCATP00000036913.1"/>
    <property type="gene ID" value="ENSCATG00000041229.1"/>
</dbReference>
<dbReference type="Proteomes" id="UP000233060">
    <property type="component" value="Unassembled WGS sequence"/>
</dbReference>
<protein>
    <submittedName>
        <fullName evidence="1">Uncharacterized protein</fullName>
    </submittedName>
</protein>
<reference evidence="1" key="1">
    <citation type="submission" date="2025-08" db="UniProtKB">
        <authorList>
            <consortium name="Ensembl"/>
        </authorList>
    </citation>
    <scope>IDENTIFICATION</scope>
</reference>